<dbReference type="InterPro" id="IPR026960">
    <property type="entry name" value="RVT-Znf"/>
</dbReference>
<evidence type="ECO:0000313" key="3">
    <source>
        <dbReference type="Proteomes" id="UP000737018"/>
    </source>
</evidence>
<evidence type="ECO:0000259" key="1">
    <source>
        <dbReference type="Pfam" id="PF13966"/>
    </source>
</evidence>
<sequence length="145" mass="16458">MIDITTTTWKKSIVDSLFLPHEAEAIKGIPLSSRLLVDKLIWTETQNSIFSVRSAYKLAMKIVVSGSRGGSSDSSSLRRFWKWIWSLPIPHKVRHFGWRACREVLPTKTNLMRRKVVPDDTCKICKEAAESTGHVLWSCSNAKEA</sequence>
<comment type="caution">
    <text evidence="2">The sequence shown here is derived from an EMBL/GenBank/DDBJ whole genome shotgun (WGS) entry which is preliminary data.</text>
</comment>
<keyword evidence="3" id="KW-1185">Reference proteome</keyword>
<accession>A0A8J4QCN3</accession>
<evidence type="ECO:0000313" key="2">
    <source>
        <dbReference type="EMBL" id="KAF3943043.1"/>
    </source>
</evidence>
<proteinExistence type="predicted"/>
<dbReference type="EMBL" id="JRKL02013159">
    <property type="protein sequence ID" value="KAF3943043.1"/>
    <property type="molecule type" value="Genomic_DNA"/>
</dbReference>
<feature type="domain" description="Reverse transcriptase zinc-binding" evidence="1">
    <location>
        <begin position="50"/>
        <end position="144"/>
    </location>
</feature>
<dbReference type="Proteomes" id="UP000737018">
    <property type="component" value="Unassembled WGS sequence"/>
</dbReference>
<protein>
    <recommendedName>
        <fullName evidence="1">Reverse transcriptase zinc-binding domain-containing protein</fullName>
    </recommendedName>
</protein>
<name>A0A8J4QCN3_9ROSI</name>
<dbReference type="Pfam" id="PF13966">
    <property type="entry name" value="zf-RVT"/>
    <property type="match status" value="1"/>
</dbReference>
<gene>
    <name evidence="2" type="ORF">CMV_030359</name>
</gene>
<dbReference type="OrthoDB" id="1938822at2759"/>
<reference evidence="2" key="1">
    <citation type="submission" date="2020-03" db="EMBL/GenBank/DDBJ databases">
        <title>Castanea mollissima Vanexum genome sequencing.</title>
        <authorList>
            <person name="Staton M."/>
        </authorList>
    </citation>
    <scope>NUCLEOTIDE SEQUENCE</scope>
    <source>
        <tissue evidence="2">Leaf</tissue>
    </source>
</reference>
<organism evidence="2 3">
    <name type="scientific">Castanea mollissima</name>
    <name type="common">Chinese chestnut</name>
    <dbReference type="NCBI Taxonomy" id="60419"/>
    <lineage>
        <taxon>Eukaryota</taxon>
        <taxon>Viridiplantae</taxon>
        <taxon>Streptophyta</taxon>
        <taxon>Embryophyta</taxon>
        <taxon>Tracheophyta</taxon>
        <taxon>Spermatophyta</taxon>
        <taxon>Magnoliopsida</taxon>
        <taxon>eudicotyledons</taxon>
        <taxon>Gunneridae</taxon>
        <taxon>Pentapetalae</taxon>
        <taxon>rosids</taxon>
        <taxon>fabids</taxon>
        <taxon>Fagales</taxon>
        <taxon>Fagaceae</taxon>
        <taxon>Castanea</taxon>
    </lineage>
</organism>
<dbReference type="AlphaFoldDB" id="A0A8J4QCN3"/>